<feature type="domain" description="Arrestin C-terminal-like" evidence="2">
    <location>
        <begin position="211"/>
        <end position="368"/>
    </location>
</feature>
<dbReference type="GO" id="GO:0005737">
    <property type="term" value="C:cytoplasm"/>
    <property type="evidence" value="ECO:0007669"/>
    <property type="project" value="TreeGrafter"/>
</dbReference>
<accession>A0AAV2QSF0</accession>
<reference evidence="3 4" key="1">
    <citation type="submission" date="2024-05" db="EMBL/GenBank/DDBJ databases">
        <authorList>
            <person name="Wallberg A."/>
        </authorList>
    </citation>
    <scope>NUCLEOTIDE SEQUENCE [LARGE SCALE GENOMIC DNA]</scope>
</reference>
<proteinExistence type="inferred from homology"/>
<dbReference type="Pfam" id="PF02752">
    <property type="entry name" value="Arrestin_C"/>
    <property type="match status" value="1"/>
</dbReference>
<dbReference type="Gene3D" id="2.60.40.640">
    <property type="match status" value="1"/>
</dbReference>
<dbReference type="GO" id="GO:0001664">
    <property type="term" value="F:G protein-coupled receptor binding"/>
    <property type="evidence" value="ECO:0007669"/>
    <property type="project" value="TreeGrafter"/>
</dbReference>
<evidence type="ECO:0000313" key="3">
    <source>
        <dbReference type="EMBL" id="CAL4099673.1"/>
    </source>
</evidence>
<dbReference type="SMART" id="SM01017">
    <property type="entry name" value="Arrestin_C"/>
    <property type="match status" value="1"/>
</dbReference>
<dbReference type="InterPro" id="IPR014752">
    <property type="entry name" value="Arrestin-like_C"/>
</dbReference>
<dbReference type="InterPro" id="IPR011022">
    <property type="entry name" value="Arrestin_C-like"/>
</dbReference>
<name>A0AAV2QSF0_MEGNR</name>
<evidence type="ECO:0000313" key="4">
    <source>
        <dbReference type="Proteomes" id="UP001497623"/>
    </source>
</evidence>
<comment type="caution">
    <text evidence="3">The sequence shown here is derived from an EMBL/GenBank/DDBJ whole genome shotgun (WGS) entry which is preliminary data.</text>
</comment>
<evidence type="ECO:0000256" key="1">
    <source>
        <dbReference type="ARBA" id="ARBA00005298"/>
    </source>
</evidence>
<dbReference type="InterPro" id="IPR000698">
    <property type="entry name" value="Arrestin"/>
</dbReference>
<organism evidence="3 4">
    <name type="scientific">Meganyctiphanes norvegica</name>
    <name type="common">Northern krill</name>
    <name type="synonym">Thysanopoda norvegica</name>
    <dbReference type="NCBI Taxonomy" id="48144"/>
    <lineage>
        <taxon>Eukaryota</taxon>
        <taxon>Metazoa</taxon>
        <taxon>Ecdysozoa</taxon>
        <taxon>Arthropoda</taxon>
        <taxon>Crustacea</taxon>
        <taxon>Multicrustacea</taxon>
        <taxon>Malacostraca</taxon>
        <taxon>Eumalacostraca</taxon>
        <taxon>Eucarida</taxon>
        <taxon>Euphausiacea</taxon>
        <taxon>Euphausiidae</taxon>
        <taxon>Meganyctiphanes</taxon>
    </lineage>
</organism>
<dbReference type="InterPro" id="IPR014756">
    <property type="entry name" value="Ig_E-set"/>
</dbReference>
<dbReference type="AlphaFoldDB" id="A0AAV2QSF0"/>
<comment type="similarity">
    <text evidence="1">Belongs to the arrestin family.</text>
</comment>
<gene>
    <name evidence="3" type="ORF">MNOR_LOCUS16554</name>
</gene>
<dbReference type="PANTHER" id="PTHR11792">
    <property type="entry name" value="ARRESTIN"/>
    <property type="match status" value="1"/>
</dbReference>
<protein>
    <recommendedName>
        <fullName evidence="2">Arrestin C-terminal-like domain-containing protein</fullName>
    </recommendedName>
</protein>
<dbReference type="Gene3D" id="2.60.40.840">
    <property type="match status" value="1"/>
</dbReference>
<dbReference type="EMBL" id="CAXKWB010010939">
    <property type="protein sequence ID" value="CAL4099673.1"/>
    <property type="molecule type" value="Genomic_DNA"/>
</dbReference>
<dbReference type="GO" id="GO:0007165">
    <property type="term" value="P:signal transduction"/>
    <property type="evidence" value="ECO:0007669"/>
    <property type="project" value="InterPro"/>
</dbReference>
<sequence>MSRENIQLSNSGSMMVPNSKFKVFRKASPNDKICIYMFDRSYVDTATEPPVVNGIIKVDPNYVADRNVYMQMVIIFGRKEEKADDGDFEHQFSTKKLYLDCHQIYPITRNMTPTQAQEDLVSKLGTFAIPFRMEFPKLGGPSYQMMQGYKDDQANLGLEYEVMAFVGKDEWDDHKRSSSRIAVWRIQGLPPTLNRDGPKPKGHKTKHFIMMNGSVHIDVLLNKNLYKTEEEITVYVNVMNDCNREVQHIKVKLVQRDSIPMFIHDGDHDLTIQKIDDKVHIPHGGKLTRDYTLTTSLPQRVSHGHVMLEGTIGRDSKEVLASSTHMNQAIPKADIYGIYVEYIVKVKVCFGKMLGDTTCEVPFILTQN</sequence>
<keyword evidence="4" id="KW-1185">Reference proteome</keyword>
<dbReference type="GO" id="GO:0002031">
    <property type="term" value="P:G protein-coupled receptor internalization"/>
    <property type="evidence" value="ECO:0007669"/>
    <property type="project" value="TreeGrafter"/>
</dbReference>
<evidence type="ECO:0000259" key="2">
    <source>
        <dbReference type="SMART" id="SM01017"/>
    </source>
</evidence>
<dbReference type="SUPFAM" id="SSF81296">
    <property type="entry name" value="E set domains"/>
    <property type="match status" value="2"/>
</dbReference>
<dbReference type="PANTHER" id="PTHR11792:SF18">
    <property type="entry name" value="FI20035P1"/>
    <property type="match status" value="1"/>
</dbReference>
<dbReference type="InterPro" id="IPR014753">
    <property type="entry name" value="Arrestin_N"/>
</dbReference>
<dbReference type="Proteomes" id="UP001497623">
    <property type="component" value="Unassembled WGS sequence"/>
</dbReference>